<dbReference type="SUPFAM" id="SSF53807">
    <property type="entry name" value="Helical backbone' metal receptor"/>
    <property type="match status" value="1"/>
</dbReference>
<dbReference type="RefSeq" id="WP_109968568.1">
    <property type="nucleotide sequence ID" value="NZ_QGMY01000007.1"/>
</dbReference>
<keyword evidence="3" id="KW-1185">Reference proteome</keyword>
<sequence>MEVKRIVIGIFLMTILIFSQTCPVMCDTSDTHTITDMAGREVVVPTSVNSVLGTNQAATTMIYVISPDKLIGLSSDYSKSKYIPDKYKNLPNVGGTQGKTKLNAESFQSMHPDVMFMPYTKGSEADVVDTQRQLNPIPVLALGSTTDITNFAEPVRFMGKVLGDSDKAEEFISFYQNIYKKVNQTSASIPESEKKRVYYAEGPEGLLTDPQGVGHTQPLEVSNSINVANVQFNGGIGRTPVSMEQILKWNPDVIIAFEKSFYDKIYSDPSWSQVKAVQDKQVYLVPSDPFNWYDRSPGINIIMGIPWTAKVLYPDKFKDLDLKAVTKEFYSKFYHYDLSDNDVDDILKGSGLTTY</sequence>
<dbReference type="Gene3D" id="1.20.58.2180">
    <property type="match status" value="1"/>
</dbReference>
<dbReference type="OrthoDB" id="24039at2157"/>
<dbReference type="InterPro" id="IPR050902">
    <property type="entry name" value="ABC_Transporter_SBP"/>
</dbReference>
<dbReference type="Pfam" id="PF01497">
    <property type="entry name" value="Peripla_BP_2"/>
    <property type="match status" value="1"/>
</dbReference>
<name>A0A2V2N6G0_9EURY</name>
<dbReference type="PANTHER" id="PTHR30535">
    <property type="entry name" value="VITAMIN B12-BINDING PROTEIN"/>
    <property type="match status" value="1"/>
</dbReference>
<dbReference type="Proteomes" id="UP000245657">
    <property type="component" value="Unassembled WGS sequence"/>
</dbReference>
<gene>
    <name evidence="2" type="ORF">DK846_08800</name>
</gene>
<dbReference type="EMBL" id="QGMY01000007">
    <property type="protein sequence ID" value="PWR72078.1"/>
    <property type="molecule type" value="Genomic_DNA"/>
</dbReference>
<feature type="domain" description="Fe/B12 periplasmic-binding" evidence="1">
    <location>
        <begin position="50"/>
        <end position="316"/>
    </location>
</feature>
<dbReference type="AlphaFoldDB" id="A0A2V2N6G0"/>
<proteinExistence type="predicted"/>
<dbReference type="Gene3D" id="3.40.50.1980">
    <property type="entry name" value="Nitrogenase molybdenum iron protein domain"/>
    <property type="match status" value="2"/>
</dbReference>
<accession>A0A2V2N6G0</accession>
<evidence type="ECO:0000313" key="3">
    <source>
        <dbReference type="Proteomes" id="UP000245657"/>
    </source>
</evidence>
<evidence type="ECO:0000259" key="1">
    <source>
        <dbReference type="PROSITE" id="PS50983"/>
    </source>
</evidence>
<evidence type="ECO:0000313" key="2">
    <source>
        <dbReference type="EMBL" id="PWR72078.1"/>
    </source>
</evidence>
<dbReference type="PANTHER" id="PTHR30535:SF34">
    <property type="entry name" value="MOLYBDATE-BINDING PROTEIN MOLA"/>
    <property type="match status" value="1"/>
</dbReference>
<reference evidence="2 3" key="1">
    <citation type="submission" date="2018-05" db="EMBL/GenBank/DDBJ databases">
        <title>Draft genome of Methanospirillum lacunae Ki8-1.</title>
        <authorList>
            <person name="Dueholm M.S."/>
            <person name="Nielsen P.H."/>
            <person name="Bakmann L.F."/>
            <person name="Otzen D.E."/>
        </authorList>
    </citation>
    <scope>NUCLEOTIDE SEQUENCE [LARGE SCALE GENOMIC DNA]</scope>
    <source>
        <strain evidence="2 3">Ki8-1</strain>
    </source>
</reference>
<organism evidence="2 3">
    <name type="scientific">Methanospirillum lacunae</name>
    <dbReference type="NCBI Taxonomy" id="668570"/>
    <lineage>
        <taxon>Archaea</taxon>
        <taxon>Methanobacteriati</taxon>
        <taxon>Methanobacteriota</taxon>
        <taxon>Stenosarchaea group</taxon>
        <taxon>Methanomicrobia</taxon>
        <taxon>Methanomicrobiales</taxon>
        <taxon>Methanospirillaceae</taxon>
        <taxon>Methanospirillum</taxon>
    </lineage>
</organism>
<dbReference type="InterPro" id="IPR002491">
    <property type="entry name" value="ABC_transptr_periplasmic_BD"/>
</dbReference>
<dbReference type="PROSITE" id="PS50983">
    <property type="entry name" value="FE_B12_PBP"/>
    <property type="match status" value="1"/>
</dbReference>
<protein>
    <submittedName>
        <fullName evidence="2">Iron ABC transporter substrate-binding protein</fullName>
    </submittedName>
</protein>
<comment type="caution">
    <text evidence="2">The sequence shown here is derived from an EMBL/GenBank/DDBJ whole genome shotgun (WGS) entry which is preliminary data.</text>
</comment>